<dbReference type="InterPro" id="IPR020901">
    <property type="entry name" value="Prtase_inh_Kunz-CS"/>
</dbReference>
<reference evidence="7 8" key="1">
    <citation type="submission" date="2024-04" db="EMBL/GenBank/DDBJ databases">
        <authorList>
            <person name="Rising A."/>
            <person name="Reimegard J."/>
            <person name="Sonavane S."/>
            <person name="Akerstrom W."/>
            <person name="Nylinder S."/>
            <person name="Hedman E."/>
            <person name="Kallberg Y."/>
        </authorList>
    </citation>
    <scope>NUCLEOTIDE SEQUENCE [LARGE SCALE GENOMIC DNA]</scope>
</reference>
<dbReference type="InterPro" id="IPR050098">
    <property type="entry name" value="TFPI/VKTCI-like"/>
</dbReference>
<keyword evidence="8" id="KW-1185">Reference proteome</keyword>
<comment type="caution">
    <text evidence="7">The sequence shown here is derived from an EMBL/GenBank/DDBJ whole genome shotgun (WGS) entry which is preliminary data.</text>
</comment>
<dbReference type="PROSITE" id="PS00280">
    <property type="entry name" value="BPTI_KUNITZ_1"/>
    <property type="match status" value="1"/>
</dbReference>
<dbReference type="PRINTS" id="PR00759">
    <property type="entry name" value="BASICPTASE"/>
</dbReference>
<evidence type="ECO:0000256" key="2">
    <source>
        <dbReference type="ARBA" id="ARBA00022729"/>
    </source>
</evidence>
<name>A0AAV1ZSJ1_9ARAC</name>
<dbReference type="PANTHER" id="PTHR10083">
    <property type="entry name" value="KUNITZ-TYPE PROTEASE INHIBITOR-RELATED"/>
    <property type="match status" value="1"/>
</dbReference>
<feature type="chain" id="PRO_5043617880" description="BPTI/Kunitz inhibitor domain-containing protein" evidence="5">
    <location>
        <begin position="32"/>
        <end position="202"/>
    </location>
</feature>
<dbReference type="SUPFAM" id="SSF57362">
    <property type="entry name" value="BPTI-like"/>
    <property type="match status" value="1"/>
</dbReference>
<dbReference type="PANTHER" id="PTHR10083:SF374">
    <property type="entry name" value="BPTI_KUNITZ INHIBITOR DOMAIN-CONTAINING PROTEIN"/>
    <property type="match status" value="1"/>
</dbReference>
<protein>
    <recommendedName>
        <fullName evidence="6">BPTI/Kunitz inhibitor domain-containing protein</fullName>
    </recommendedName>
</protein>
<dbReference type="SMART" id="SM00131">
    <property type="entry name" value="KU"/>
    <property type="match status" value="1"/>
</dbReference>
<dbReference type="CDD" id="cd00109">
    <property type="entry name" value="Kunitz-type"/>
    <property type="match status" value="1"/>
</dbReference>
<proteinExistence type="predicted"/>
<gene>
    <name evidence="7" type="ORF">LARSCL_LOCUS7673</name>
</gene>
<dbReference type="FunFam" id="4.10.410.10:FF:000004">
    <property type="entry name" value="Tissue factor pathway inhibitor"/>
    <property type="match status" value="1"/>
</dbReference>
<evidence type="ECO:0000256" key="1">
    <source>
        <dbReference type="ARBA" id="ARBA00022690"/>
    </source>
</evidence>
<evidence type="ECO:0000259" key="6">
    <source>
        <dbReference type="PROSITE" id="PS50279"/>
    </source>
</evidence>
<keyword evidence="4" id="KW-1015">Disulfide bond</keyword>
<evidence type="ECO:0000313" key="8">
    <source>
        <dbReference type="Proteomes" id="UP001497382"/>
    </source>
</evidence>
<dbReference type="InterPro" id="IPR002223">
    <property type="entry name" value="Kunitz_BPTI"/>
</dbReference>
<feature type="domain" description="BPTI/Kunitz inhibitor" evidence="6">
    <location>
        <begin position="149"/>
        <end position="199"/>
    </location>
</feature>
<dbReference type="InterPro" id="IPR036880">
    <property type="entry name" value="Kunitz_BPTI_sf"/>
</dbReference>
<keyword evidence="2 5" id="KW-0732">Signal</keyword>
<accession>A0AAV1ZSJ1</accession>
<keyword evidence="1" id="KW-0646">Protease inhibitor</keyword>
<evidence type="ECO:0000256" key="5">
    <source>
        <dbReference type="SAM" id="SignalP"/>
    </source>
</evidence>
<organism evidence="7 8">
    <name type="scientific">Larinioides sclopetarius</name>
    <dbReference type="NCBI Taxonomy" id="280406"/>
    <lineage>
        <taxon>Eukaryota</taxon>
        <taxon>Metazoa</taxon>
        <taxon>Ecdysozoa</taxon>
        <taxon>Arthropoda</taxon>
        <taxon>Chelicerata</taxon>
        <taxon>Arachnida</taxon>
        <taxon>Araneae</taxon>
        <taxon>Araneomorphae</taxon>
        <taxon>Entelegynae</taxon>
        <taxon>Araneoidea</taxon>
        <taxon>Araneidae</taxon>
        <taxon>Larinioides</taxon>
    </lineage>
</organism>
<dbReference type="PROSITE" id="PS50279">
    <property type="entry name" value="BPTI_KUNITZ_2"/>
    <property type="match status" value="1"/>
</dbReference>
<evidence type="ECO:0000313" key="7">
    <source>
        <dbReference type="EMBL" id="CAL1274729.1"/>
    </source>
</evidence>
<dbReference type="Gene3D" id="4.10.410.10">
    <property type="entry name" value="Pancreatic trypsin inhibitor Kunitz domain"/>
    <property type="match status" value="1"/>
</dbReference>
<dbReference type="EMBL" id="CAXIEN010000080">
    <property type="protein sequence ID" value="CAL1274729.1"/>
    <property type="molecule type" value="Genomic_DNA"/>
</dbReference>
<keyword evidence="3" id="KW-0722">Serine protease inhibitor</keyword>
<dbReference type="Pfam" id="PF00014">
    <property type="entry name" value="Kunitz_BPTI"/>
    <property type="match status" value="1"/>
</dbReference>
<evidence type="ECO:0000256" key="3">
    <source>
        <dbReference type="ARBA" id="ARBA00022900"/>
    </source>
</evidence>
<evidence type="ECO:0000256" key="4">
    <source>
        <dbReference type="ARBA" id="ARBA00023157"/>
    </source>
</evidence>
<dbReference type="GO" id="GO:0004867">
    <property type="term" value="F:serine-type endopeptidase inhibitor activity"/>
    <property type="evidence" value="ECO:0007669"/>
    <property type="project" value="UniProtKB-KW"/>
</dbReference>
<dbReference type="AlphaFoldDB" id="A0AAV1ZSJ1"/>
<sequence length="202" mass="23183">MSSACRIRKASNMIKLLCTLFLAGFVFQANAVRVSTEPPYPDHDAESFDLIPSILNPFELISNIASLLNPFTLVSKITSFLNPLNWIPDISTLLNPIEMMKKFVNLFNPFSWIPDFLNPFHYFPNLNPLNWIPDSLKFNPLDIFGKNKCTLKPESGPCKAKMQRFYYDEHTKSCLMFVYGGCKGNRNNFEQKEECEKACRGH</sequence>
<dbReference type="Proteomes" id="UP001497382">
    <property type="component" value="Unassembled WGS sequence"/>
</dbReference>
<feature type="signal peptide" evidence="5">
    <location>
        <begin position="1"/>
        <end position="31"/>
    </location>
</feature>
<dbReference type="GO" id="GO:0005615">
    <property type="term" value="C:extracellular space"/>
    <property type="evidence" value="ECO:0007669"/>
    <property type="project" value="TreeGrafter"/>
</dbReference>